<reference evidence="1" key="1">
    <citation type="submission" date="2022-01" db="EMBL/GenBank/DDBJ databases">
        <authorList>
            <person name="King R."/>
        </authorList>
    </citation>
    <scope>NUCLEOTIDE SEQUENCE</scope>
</reference>
<sequence length="73" mass="8407">MRIIFLDWSLPDAGQAGESVIERRLRGNGKLKPIRVNAGRKDFDELQTLKKKYSMLFSYLLLQVPEDSHVVSM</sequence>
<proteinExistence type="predicted"/>
<dbReference type="EMBL" id="OV725081">
    <property type="protein sequence ID" value="CAH1403883.1"/>
    <property type="molecule type" value="Genomic_DNA"/>
</dbReference>
<protein>
    <submittedName>
        <fullName evidence="1">Uncharacterized protein</fullName>
    </submittedName>
</protein>
<dbReference type="Proteomes" id="UP001152798">
    <property type="component" value="Chromosome 5"/>
</dbReference>
<name>A0A9P0MQV8_NEZVI</name>
<dbReference type="AlphaFoldDB" id="A0A9P0MQV8"/>
<keyword evidence="2" id="KW-1185">Reference proteome</keyword>
<evidence type="ECO:0000313" key="2">
    <source>
        <dbReference type="Proteomes" id="UP001152798"/>
    </source>
</evidence>
<gene>
    <name evidence="1" type="ORF">NEZAVI_LOCUS12398</name>
</gene>
<evidence type="ECO:0000313" key="1">
    <source>
        <dbReference type="EMBL" id="CAH1403883.1"/>
    </source>
</evidence>
<organism evidence="1 2">
    <name type="scientific">Nezara viridula</name>
    <name type="common">Southern green stink bug</name>
    <name type="synonym">Cimex viridulus</name>
    <dbReference type="NCBI Taxonomy" id="85310"/>
    <lineage>
        <taxon>Eukaryota</taxon>
        <taxon>Metazoa</taxon>
        <taxon>Ecdysozoa</taxon>
        <taxon>Arthropoda</taxon>
        <taxon>Hexapoda</taxon>
        <taxon>Insecta</taxon>
        <taxon>Pterygota</taxon>
        <taxon>Neoptera</taxon>
        <taxon>Paraneoptera</taxon>
        <taxon>Hemiptera</taxon>
        <taxon>Heteroptera</taxon>
        <taxon>Panheteroptera</taxon>
        <taxon>Pentatomomorpha</taxon>
        <taxon>Pentatomoidea</taxon>
        <taxon>Pentatomidae</taxon>
        <taxon>Pentatominae</taxon>
        <taxon>Nezara</taxon>
    </lineage>
</organism>
<accession>A0A9P0MQV8</accession>